<evidence type="ECO:0000313" key="4">
    <source>
        <dbReference type="EMBL" id="MCD1654538.1"/>
    </source>
</evidence>
<dbReference type="InterPro" id="IPR036856">
    <property type="entry name" value="Ald_Oxase/Xan_DH_a/b_sf"/>
</dbReference>
<evidence type="ECO:0000259" key="3">
    <source>
        <dbReference type="SMART" id="SM01008"/>
    </source>
</evidence>
<dbReference type="PANTHER" id="PTHR11908">
    <property type="entry name" value="XANTHINE DEHYDROGENASE"/>
    <property type="match status" value="1"/>
</dbReference>
<dbReference type="Pfam" id="PF02738">
    <property type="entry name" value="MoCoBD_1"/>
    <property type="match status" value="1"/>
</dbReference>
<dbReference type="EMBL" id="JAINWA010000003">
    <property type="protein sequence ID" value="MCD1654538.1"/>
    <property type="molecule type" value="Genomic_DNA"/>
</dbReference>
<sequence>MDERAFCTDLKFPNQYYGVLVRSSIQRGRLVNIKSPPLPDGYHLYTATDIPGENRLRAFGTSIPVFTPYEIAYFGEPLGVLVGPDLTKVRELVAEVLIETEKLDPLHFDTQFAASQVAAKRVIYIGDPDQVFEGEGLETESTTEIGPSDHYYAEPLAVNVNLAGDRMDIHLATQWPFHVRNTVSAVLDLDPREIRVAPTALGDPMDGKIWFPSLLAAQAALASVLCKHPVQIAFTRQEDFLFSGKSAPVLIRCRSKIGEDGKLKALIVRILVNAGAYSPLIDEIVDRISISATGLYEPEAYRVETWAIRTSLPPMGTLSGWGESSALLALESHFSKALQRMPISPVEWKLLNLRYKRTKKQEDRAGITDDIGEMEIAELLEHLCIASDFPRKYAAYSLLANRKKDFRDGTIKSISLATGFQGNGFTSRVPDGTKYSLEMTMETDGILKIFADVQSSGMRQAMRRTAADILGIEEDAIEFAGVDTDTMSETGPDTLSAKLAIQLPLLEKACATIQKQRFRQPLPISVKKIWTAPRASSWNPKTCCGTPFISTTPGACAVELELNPATYEVVIQNIWIACNAGKIRNKNSATTALRKSAYAALSKTLTEHITVKDGKLAPRDSIQYNVLSPAKMPDIHIILVDSESPSRGIGTIAGNLIPAAYNAALSQIIGKQAEKVPAPQDFIWAAMHAARKDVQ</sequence>
<evidence type="ECO:0000313" key="5">
    <source>
        <dbReference type="Proteomes" id="UP001198163"/>
    </source>
</evidence>
<dbReference type="InterPro" id="IPR008274">
    <property type="entry name" value="AldOxase/xan_DH_MoCoBD1"/>
</dbReference>
<dbReference type="SMART" id="SM01008">
    <property type="entry name" value="Ald_Xan_dh_C"/>
    <property type="match status" value="1"/>
</dbReference>
<dbReference type="InterPro" id="IPR046867">
    <property type="entry name" value="AldOxase/xan_DH_MoCoBD2"/>
</dbReference>
<gene>
    <name evidence="4" type="ORF">K7J14_07440</name>
</gene>
<dbReference type="Gene3D" id="3.30.365.10">
    <property type="entry name" value="Aldehyde oxidase/xanthine dehydrogenase, molybdopterin binding domain"/>
    <property type="match status" value="4"/>
</dbReference>
<evidence type="ECO:0000256" key="2">
    <source>
        <dbReference type="ARBA" id="ARBA00023002"/>
    </source>
</evidence>
<accession>A0AAE3JIQ3</accession>
<dbReference type="GO" id="GO:0005506">
    <property type="term" value="F:iron ion binding"/>
    <property type="evidence" value="ECO:0007669"/>
    <property type="project" value="InterPro"/>
</dbReference>
<keyword evidence="1" id="KW-0500">Molybdenum</keyword>
<dbReference type="PANTHER" id="PTHR11908:SF132">
    <property type="entry name" value="ALDEHYDE OXIDASE 1-RELATED"/>
    <property type="match status" value="1"/>
</dbReference>
<dbReference type="InterPro" id="IPR000674">
    <property type="entry name" value="Ald_Oxase/Xan_DH_a/b"/>
</dbReference>
<dbReference type="Proteomes" id="UP001198163">
    <property type="component" value="Unassembled WGS sequence"/>
</dbReference>
<keyword evidence="5" id="KW-1185">Reference proteome</keyword>
<dbReference type="SUPFAM" id="SSF54665">
    <property type="entry name" value="CO dehydrogenase molybdoprotein N-domain-like"/>
    <property type="match status" value="1"/>
</dbReference>
<reference evidence="4" key="1">
    <citation type="submission" date="2021-08" db="EMBL/GenBank/DDBJ databases">
        <title>Comparative analyses of Brucepasteria parasyntrophica and Teretinema zuelzerae.</title>
        <authorList>
            <person name="Song Y."/>
            <person name="Brune A."/>
        </authorList>
    </citation>
    <scope>NUCLEOTIDE SEQUENCE</scope>
    <source>
        <strain evidence="4">DSM 1903</strain>
    </source>
</reference>
<feature type="domain" description="Aldehyde oxidase/xanthine dehydrogenase a/b hammerhead" evidence="3">
    <location>
        <begin position="6"/>
        <end position="104"/>
    </location>
</feature>
<keyword evidence="2" id="KW-0560">Oxidoreductase</keyword>
<proteinExistence type="predicted"/>
<comment type="caution">
    <text evidence="4">The sequence shown here is derived from an EMBL/GenBank/DDBJ whole genome shotgun (WGS) entry which is preliminary data.</text>
</comment>
<protein>
    <submittedName>
        <fullName evidence="4">Molybdopterin-dependent oxidoreductase</fullName>
    </submittedName>
</protein>
<organism evidence="4 5">
    <name type="scientific">Teretinema zuelzerae</name>
    <dbReference type="NCBI Taxonomy" id="156"/>
    <lineage>
        <taxon>Bacteria</taxon>
        <taxon>Pseudomonadati</taxon>
        <taxon>Spirochaetota</taxon>
        <taxon>Spirochaetia</taxon>
        <taxon>Spirochaetales</taxon>
        <taxon>Treponemataceae</taxon>
        <taxon>Teretinema</taxon>
    </lineage>
</organism>
<dbReference type="SUPFAM" id="SSF56003">
    <property type="entry name" value="Molybdenum cofactor-binding domain"/>
    <property type="match status" value="1"/>
</dbReference>
<dbReference type="RefSeq" id="WP_230754892.1">
    <property type="nucleotide sequence ID" value="NZ_JAINWA010000003.1"/>
</dbReference>
<dbReference type="InterPro" id="IPR037165">
    <property type="entry name" value="AldOxase/xan_DH_Mopterin-bd_sf"/>
</dbReference>
<dbReference type="InterPro" id="IPR016208">
    <property type="entry name" value="Ald_Oxase/xanthine_DH-like"/>
</dbReference>
<dbReference type="Pfam" id="PF20256">
    <property type="entry name" value="MoCoBD_2"/>
    <property type="match status" value="1"/>
</dbReference>
<evidence type="ECO:0000256" key="1">
    <source>
        <dbReference type="ARBA" id="ARBA00022505"/>
    </source>
</evidence>
<name>A0AAE3JIQ3_9SPIR</name>
<dbReference type="GO" id="GO:0016491">
    <property type="term" value="F:oxidoreductase activity"/>
    <property type="evidence" value="ECO:0007669"/>
    <property type="project" value="UniProtKB-KW"/>
</dbReference>
<dbReference type="Gene3D" id="3.90.1170.50">
    <property type="entry name" value="Aldehyde oxidase/xanthine dehydrogenase, a/b hammerhead"/>
    <property type="match status" value="1"/>
</dbReference>
<dbReference type="AlphaFoldDB" id="A0AAE3JIQ3"/>